<protein>
    <recommendedName>
        <fullName evidence="3">IS21 family transposase</fullName>
    </recommendedName>
</protein>
<evidence type="ECO:0000313" key="2">
    <source>
        <dbReference type="Proteomes" id="UP000777002"/>
    </source>
</evidence>
<evidence type="ECO:0008006" key="3">
    <source>
        <dbReference type="Google" id="ProtNLM"/>
    </source>
</evidence>
<dbReference type="PANTHER" id="PTHR35004">
    <property type="entry name" value="TRANSPOSASE RV3428C-RELATED"/>
    <property type="match status" value="1"/>
</dbReference>
<comment type="caution">
    <text evidence="1">The sequence shown here is derived from an EMBL/GenBank/DDBJ whole genome shotgun (WGS) entry which is preliminary data.</text>
</comment>
<dbReference type="Gene3D" id="3.30.420.10">
    <property type="entry name" value="Ribonuclease H-like superfamily/Ribonuclease H"/>
    <property type="match status" value="1"/>
</dbReference>
<organism evidence="1 2">
    <name type="scientific">Parasutterella secunda</name>
    <dbReference type="NCBI Taxonomy" id="626947"/>
    <lineage>
        <taxon>Bacteria</taxon>
        <taxon>Pseudomonadati</taxon>
        <taxon>Pseudomonadota</taxon>
        <taxon>Betaproteobacteria</taxon>
        <taxon>Burkholderiales</taxon>
        <taxon>Sutterellaceae</taxon>
        <taxon>Parasutterella</taxon>
    </lineage>
</organism>
<accession>A0ABS2GU84</accession>
<proteinExistence type="predicted"/>
<dbReference type="InterPro" id="IPR036397">
    <property type="entry name" value="RNaseH_sf"/>
</dbReference>
<keyword evidence="2" id="KW-1185">Reference proteome</keyword>
<dbReference type="RefSeq" id="WP_205050991.1">
    <property type="nucleotide sequence ID" value="NZ_JACJKX010000027.1"/>
</dbReference>
<dbReference type="Proteomes" id="UP000777002">
    <property type="component" value="Unassembled WGS sequence"/>
</dbReference>
<reference evidence="1 2" key="1">
    <citation type="journal article" date="2021" name="Sci. Rep.">
        <title>The distribution of antibiotic resistance genes in chicken gut microbiota commensals.</title>
        <authorList>
            <person name="Juricova H."/>
            <person name="Matiasovicova J."/>
            <person name="Kubasova T."/>
            <person name="Cejkova D."/>
            <person name="Rychlik I."/>
        </authorList>
    </citation>
    <scope>NUCLEOTIDE SEQUENCE [LARGE SCALE GENOMIC DNA]</scope>
    <source>
        <strain evidence="1 2">An562</strain>
    </source>
</reference>
<evidence type="ECO:0000313" key="1">
    <source>
        <dbReference type="EMBL" id="MBM6929410.1"/>
    </source>
</evidence>
<dbReference type="PANTHER" id="PTHR35004:SF7">
    <property type="entry name" value="INTEGRASE PROTEIN"/>
    <property type="match status" value="1"/>
</dbReference>
<dbReference type="InterPro" id="IPR012337">
    <property type="entry name" value="RNaseH-like_sf"/>
</dbReference>
<gene>
    <name evidence="1" type="ORF">H5985_09070</name>
</gene>
<sequence length="226" mass="26149">MIDPLVRQEIRYRHSLGESERSIAQVLGISRNTVHAYLIDETRGMQIHAPARRKSILHKANQDQLQYLFNAVGGNCVVVARIIQDDPQAYGLPKNLSITERSVRRFFATHYPNLRSKTKPAFEPFHCYPGQQLQIDFIQAQFQFDGEPVAQKIYLFEAVYRWSRKGFVFVCPDTSQASWLMGIATCLMRYGLPQQILCDNDKSLVISHRRDEKFNFTRTSFGYVNL</sequence>
<dbReference type="SUPFAM" id="SSF53098">
    <property type="entry name" value="Ribonuclease H-like"/>
    <property type="match status" value="1"/>
</dbReference>
<name>A0ABS2GU84_9BURK</name>
<dbReference type="EMBL" id="JACJKX010000027">
    <property type="protein sequence ID" value="MBM6929410.1"/>
    <property type="molecule type" value="Genomic_DNA"/>
</dbReference>